<dbReference type="PANTHER" id="PTHR46193:SF10">
    <property type="entry name" value="6-PHOSPHOGLUCONATE PHOSPHATASE"/>
    <property type="match status" value="1"/>
</dbReference>
<protein>
    <submittedName>
        <fullName evidence="5">HAD-IA family hydrolase</fullName>
    </submittedName>
</protein>
<reference evidence="5 6" key="1">
    <citation type="journal article" date="2024" name="Chem. Sci.">
        <title>Discovery of megapolipeptins by genome mining of a Burkholderiales bacteria collection.</title>
        <authorList>
            <person name="Paulo B.S."/>
            <person name="Recchia M.J.J."/>
            <person name="Lee S."/>
            <person name="Fergusson C.H."/>
            <person name="Romanowski S.B."/>
            <person name="Hernandez A."/>
            <person name="Krull N."/>
            <person name="Liu D.Y."/>
            <person name="Cavanagh H."/>
            <person name="Bos A."/>
            <person name="Gray C.A."/>
            <person name="Murphy B.T."/>
            <person name="Linington R.G."/>
            <person name="Eustaquio A.S."/>
        </authorList>
    </citation>
    <scope>NUCLEOTIDE SEQUENCE [LARGE SCALE GENOMIC DNA]</scope>
    <source>
        <strain evidence="5 6">RL21-008-BIB-A</strain>
    </source>
</reference>
<evidence type="ECO:0000256" key="1">
    <source>
        <dbReference type="ARBA" id="ARBA00001946"/>
    </source>
</evidence>
<evidence type="ECO:0000313" key="5">
    <source>
        <dbReference type="EMBL" id="MFL9924631.1"/>
    </source>
</evidence>
<name>A0ABW9A872_9BURK</name>
<dbReference type="Proteomes" id="UP001629246">
    <property type="component" value="Unassembled WGS sequence"/>
</dbReference>
<comment type="similarity">
    <text evidence="2">Belongs to the HAD-like hydrolase superfamily. CbbY/CbbZ/Gph/YieH family.</text>
</comment>
<evidence type="ECO:0000256" key="2">
    <source>
        <dbReference type="ARBA" id="ARBA00006171"/>
    </source>
</evidence>
<keyword evidence="4" id="KW-0460">Magnesium</keyword>
<dbReference type="InterPro" id="IPR051600">
    <property type="entry name" value="Beta-PGM-like"/>
</dbReference>
<organism evidence="5 6">
    <name type="scientific">Herbaspirillum lusitanum</name>
    <dbReference type="NCBI Taxonomy" id="213312"/>
    <lineage>
        <taxon>Bacteria</taxon>
        <taxon>Pseudomonadati</taxon>
        <taxon>Pseudomonadota</taxon>
        <taxon>Betaproteobacteria</taxon>
        <taxon>Burkholderiales</taxon>
        <taxon>Oxalobacteraceae</taxon>
        <taxon>Herbaspirillum</taxon>
    </lineage>
</organism>
<dbReference type="SFLD" id="SFLDG01129">
    <property type="entry name" value="C1.5:_HAD__Beta-PGM__Phosphata"/>
    <property type="match status" value="1"/>
</dbReference>
<proteinExistence type="inferred from homology"/>
<dbReference type="EMBL" id="JAQQFM010000004">
    <property type="protein sequence ID" value="MFL9924631.1"/>
    <property type="molecule type" value="Genomic_DNA"/>
</dbReference>
<dbReference type="GO" id="GO:0016787">
    <property type="term" value="F:hydrolase activity"/>
    <property type="evidence" value="ECO:0007669"/>
    <property type="project" value="UniProtKB-KW"/>
</dbReference>
<dbReference type="InterPro" id="IPR023198">
    <property type="entry name" value="PGP-like_dom2"/>
</dbReference>
<sequence length="252" mass="26620">MMMAQAITHLVCDCDGVLLDSESIALRVLHQELLPLLPALSVADAGGSADAQGDPGDREEDPRSALLHSAIANRLGMYTDLLLDEVNAEFALGLNELQAARINQEVALACSNEAQAVSGIADALQMIRLPKAVASNSSPDRIARGLQRCGLLPQFAGHIHSAHEVGKPKPAPDVYLAAAAGFGVDPHRCVAVDDSVTGVRAAVAAGMHVLGFTGVAHDRKAMARNLKAAGAIKVFDDMRLFPQLISELIWLR</sequence>
<evidence type="ECO:0000256" key="4">
    <source>
        <dbReference type="ARBA" id="ARBA00022842"/>
    </source>
</evidence>
<keyword evidence="3" id="KW-0479">Metal-binding</keyword>
<comment type="cofactor">
    <cofactor evidence="1">
        <name>Mg(2+)</name>
        <dbReference type="ChEBI" id="CHEBI:18420"/>
    </cofactor>
</comment>
<dbReference type="InterPro" id="IPR006439">
    <property type="entry name" value="HAD-SF_hydro_IA"/>
</dbReference>
<dbReference type="Pfam" id="PF00702">
    <property type="entry name" value="Hydrolase"/>
    <property type="match status" value="1"/>
</dbReference>
<dbReference type="InterPro" id="IPR036412">
    <property type="entry name" value="HAD-like_sf"/>
</dbReference>
<dbReference type="InterPro" id="IPR023214">
    <property type="entry name" value="HAD_sf"/>
</dbReference>
<evidence type="ECO:0000313" key="6">
    <source>
        <dbReference type="Proteomes" id="UP001629246"/>
    </source>
</evidence>
<dbReference type="SFLD" id="SFLDS00003">
    <property type="entry name" value="Haloacid_Dehalogenase"/>
    <property type="match status" value="1"/>
</dbReference>
<keyword evidence="5" id="KW-0378">Hydrolase</keyword>
<dbReference type="Gene3D" id="1.10.150.240">
    <property type="entry name" value="Putative phosphatase, domain 2"/>
    <property type="match status" value="1"/>
</dbReference>
<dbReference type="PANTHER" id="PTHR46193">
    <property type="entry name" value="6-PHOSPHOGLUCONATE PHOSPHATASE"/>
    <property type="match status" value="1"/>
</dbReference>
<accession>A0ABW9A872</accession>
<dbReference type="NCBIfam" id="TIGR01509">
    <property type="entry name" value="HAD-SF-IA-v3"/>
    <property type="match status" value="1"/>
</dbReference>
<dbReference type="SUPFAM" id="SSF56784">
    <property type="entry name" value="HAD-like"/>
    <property type="match status" value="1"/>
</dbReference>
<evidence type="ECO:0000256" key="3">
    <source>
        <dbReference type="ARBA" id="ARBA00022723"/>
    </source>
</evidence>
<keyword evidence="6" id="KW-1185">Reference proteome</keyword>
<comment type="caution">
    <text evidence="5">The sequence shown here is derived from an EMBL/GenBank/DDBJ whole genome shotgun (WGS) entry which is preliminary data.</text>
</comment>
<gene>
    <name evidence="5" type="ORF">PQR62_10165</name>
</gene>
<dbReference type="Gene3D" id="3.40.50.1000">
    <property type="entry name" value="HAD superfamily/HAD-like"/>
    <property type="match status" value="1"/>
</dbReference>
<dbReference type="RefSeq" id="WP_408157461.1">
    <property type="nucleotide sequence ID" value="NZ_JAQQFM010000004.1"/>
</dbReference>